<evidence type="ECO:0000256" key="1">
    <source>
        <dbReference type="ARBA" id="ARBA00006484"/>
    </source>
</evidence>
<dbReference type="NCBIfam" id="NF006597">
    <property type="entry name" value="PRK09134.1"/>
    <property type="match status" value="1"/>
</dbReference>
<gene>
    <name evidence="3" type="ORF">DBW69_01090</name>
</gene>
<reference evidence="3 4" key="1">
    <citation type="journal article" date="2018" name="Microbiome">
        <title>Fine metagenomic profile of the Mediterranean stratified and mixed water columns revealed by assembly and recruitment.</title>
        <authorList>
            <person name="Haro-Moreno J.M."/>
            <person name="Lopez-Perez M."/>
            <person name="De La Torre J.R."/>
            <person name="Picazo A."/>
            <person name="Camacho A."/>
            <person name="Rodriguez-Valera F."/>
        </authorList>
    </citation>
    <scope>NUCLEOTIDE SEQUENCE [LARGE SCALE GENOMIC DNA]</scope>
    <source>
        <strain evidence="3">MED-G55</strain>
    </source>
</reference>
<dbReference type="InterPro" id="IPR020904">
    <property type="entry name" value="Sc_DH/Rdtase_CS"/>
</dbReference>
<dbReference type="PRINTS" id="PR00080">
    <property type="entry name" value="SDRFAMILY"/>
</dbReference>
<dbReference type="EMBL" id="QOQF01000002">
    <property type="protein sequence ID" value="RCL78295.1"/>
    <property type="molecule type" value="Genomic_DNA"/>
</dbReference>
<keyword evidence="2" id="KW-0560">Oxidoreductase</keyword>
<comment type="similarity">
    <text evidence="1">Belongs to the short-chain dehydrogenases/reductases (SDR) family.</text>
</comment>
<dbReference type="PRINTS" id="PR00081">
    <property type="entry name" value="GDHRDH"/>
</dbReference>
<evidence type="ECO:0000313" key="3">
    <source>
        <dbReference type="EMBL" id="RCL78295.1"/>
    </source>
</evidence>
<accession>A0A368E4D2</accession>
<dbReference type="Proteomes" id="UP000252132">
    <property type="component" value="Unassembled WGS sequence"/>
</dbReference>
<dbReference type="SUPFAM" id="SSF51735">
    <property type="entry name" value="NAD(P)-binding Rossmann-fold domains"/>
    <property type="match status" value="1"/>
</dbReference>
<name>A0A368E4D2_9PROT</name>
<dbReference type="PANTHER" id="PTHR43639">
    <property type="entry name" value="OXIDOREDUCTASE, SHORT-CHAIN DEHYDROGENASE/REDUCTASE FAMILY (AFU_ORTHOLOGUE AFUA_5G02870)"/>
    <property type="match status" value="1"/>
</dbReference>
<protein>
    <submittedName>
        <fullName evidence="3">Short chain dehydrogenase</fullName>
    </submittedName>
</protein>
<evidence type="ECO:0000313" key="4">
    <source>
        <dbReference type="Proteomes" id="UP000252132"/>
    </source>
</evidence>
<dbReference type="InterPro" id="IPR002347">
    <property type="entry name" value="SDR_fam"/>
</dbReference>
<dbReference type="PANTHER" id="PTHR43639:SF1">
    <property type="entry name" value="SHORT-CHAIN DEHYDROGENASE_REDUCTASE FAMILY PROTEIN"/>
    <property type="match status" value="1"/>
</dbReference>
<proteinExistence type="inferred from homology"/>
<comment type="caution">
    <text evidence="3">The sequence shown here is derived from an EMBL/GenBank/DDBJ whole genome shotgun (WGS) entry which is preliminary data.</text>
</comment>
<evidence type="ECO:0000256" key="2">
    <source>
        <dbReference type="ARBA" id="ARBA00023002"/>
    </source>
</evidence>
<dbReference type="InterPro" id="IPR036291">
    <property type="entry name" value="NAD(P)-bd_dom_sf"/>
</dbReference>
<organism evidence="3 4">
    <name type="scientific">PS1 clade bacterium</name>
    <dbReference type="NCBI Taxonomy" id="2175152"/>
    <lineage>
        <taxon>Bacteria</taxon>
        <taxon>Pseudomonadati</taxon>
        <taxon>Pseudomonadota</taxon>
        <taxon>Alphaproteobacteria</taxon>
        <taxon>PS1 clade</taxon>
    </lineage>
</organism>
<dbReference type="Pfam" id="PF13561">
    <property type="entry name" value="adh_short_C2"/>
    <property type="match status" value="1"/>
</dbReference>
<dbReference type="AlphaFoldDB" id="A0A368E4D2"/>
<dbReference type="Gene3D" id="3.40.50.720">
    <property type="entry name" value="NAD(P)-binding Rossmann-like Domain"/>
    <property type="match status" value="1"/>
</dbReference>
<dbReference type="GO" id="GO:0016491">
    <property type="term" value="F:oxidoreductase activity"/>
    <property type="evidence" value="ECO:0007669"/>
    <property type="project" value="UniProtKB-KW"/>
</dbReference>
<dbReference type="PROSITE" id="PS00061">
    <property type="entry name" value="ADH_SHORT"/>
    <property type="match status" value="1"/>
</dbReference>
<sequence>MTKTVLITGAAHRIGRAVALGLAEDGWQIVIHYSNSENAANELAQIITDKGGDAKTLQANLGDAGETSSLISRAMETVGPLSALINNASVFERDEVATLTDDSWDMHLNVNLKAPAILMRDFAKQAQAGGNIINIIDQRVWRLNPDFISYTVSKTGLWTLTQTFAQALAEQKIRVNGIGPGPTLANQRQNPEEFEKQTRLVPLGSGANPQDIIDGVRYILSAQAMTGQMIALDGGQHLAWKTPDVTEVVE</sequence>